<evidence type="ECO:0000313" key="2">
    <source>
        <dbReference type="EMBL" id="RCN45985.1"/>
    </source>
</evidence>
<gene>
    <name evidence="2" type="ORF">ANCCAN_08022</name>
</gene>
<dbReference type="AlphaFoldDB" id="A0A368GSM7"/>
<accession>A0A368GSM7</accession>
<dbReference type="EMBL" id="JOJR01000089">
    <property type="protein sequence ID" value="RCN45985.1"/>
    <property type="molecule type" value="Genomic_DNA"/>
</dbReference>
<keyword evidence="3" id="KW-1185">Reference proteome</keyword>
<evidence type="ECO:0000313" key="3">
    <source>
        <dbReference type="Proteomes" id="UP000252519"/>
    </source>
</evidence>
<name>A0A368GSM7_ANCCA</name>
<feature type="compositionally biased region" description="Polar residues" evidence="1">
    <location>
        <begin position="315"/>
        <end position="325"/>
    </location>
</feature>
<proteinExistence type="predicted"/>
<reference evidence="2 3" key="1">
    <citation type="submission" date="2014-10" db="EMBL/GenBank/DDBJ databases">
        <title>Draft genome of the hookworm Ancylostoma caninum.</title>
        <authorList>
            <person name="Mitreva M."/>
        </authorList>
    </citation>
    <scope>NUCLEOTIDE SEQUENCE [LARGE SCALE GENOMIC DNA]</scope>
    <source>
        <strain evidence="2 3">Baltimore</strain>
    </source>
</reference>
<comment type="caution">
    <text evidence="2">The sequence shown here is derived from an EMBL/GenBank/DDBJ whole genome shotgun (WGS) entry which is preliminary data.</text>
</comment>
<dbReference type="OrthoDB" id="5855031at2759"/>
<feature type="compositionally biased region" description="Low complexity" evidence="1">
    <location>
        <begin position="326"/>
        <end position="342"/>
    </location>
</feature>
<evidence type="ECO:0000256" key="1">
    <source>
        <dbReference type="SAM" id="MobiDB-lite"/>
    </source>
</evidence>
<sequence length="342" mass="37963">MSTSTAALEPGTRWNPTKYEIDDYDFQELTEMFAELRAGCGPNFNTYFGFVRKFVMLSMTNYELDTHVKKFLSAEVVRVHEKFVYRLIQICDLPVKTRSLDDILNGKNEDDSKDKYYLPHISTLNALAILYSLAQGWKSPDKKFGELLANAVHTMLRDRIDAALHVRSVPVTNEIGVHAKFQCSSTDGEHSANAENVLTATDFLKSFSSKNHFLSAESDKLLKMRCHSNFYTKLKSAVPEEHWDPTLEEFILNAANLNQKPGVSTEGDPCSQNVVVGTSKHEGSTKNGTVQRRKIAPKRPNSTKGPSAKRRLSEKSANGGATNNLDSSTDVTSTGGTELSAS</sequence>
<protein>
    <submittedName>
        <fullName evidence="2">Uncharacterized protein</fullName>
    </submittedName>
</protein>
<dbReference type="STRING" id="29170.A0A368GSM7"/>
<feature type="region of interest" description="Disordered" evidence="1">
    <location>
        <begin position="262"/>
        <end position="342"/>
    </location>
</feature>
<dbReference type="Proteomes" id="UP000252519">
    <property type="component" value="Unassembled WGS sequence"/>
</dbReference>
<organism evidence="2 3">
    <name type="scientific">Ancylostoma caninum</name>
    <name type="common">Dog hookworm</name>
    <dbReference type="NCBI Taxonomy" id="29170"/>
    <lineage>
        <taxon>Eukaryota</taxon>
        <taxon>Metazoa</taxon>
        <taxon>Ecdysozoa</taxon>
        <taxon>Nematoda</taxon>
        <taxon>Chromadorea</taxon>
        <taxon>Rhabditida</taxon>
        <taxon>Rhabditina</taxon>
        <taxon>Rhabditomorpha</taxon>
        <taxon>Strongyloidea</taxon>
        <taxon>Ancylostomatidae</taxon>
        <taxon>Ancylostomatinae</taxon>
        <taxon>Ancylostoma</taxon>
    </lineage>
</organism>